<name>A0A517WVF8_9PLAN</name>
<accession>A0A517WVF8</accession>
<dbReference type="AlphaFoldDB" id="A0A517WVF8"/>
<dbReference type="Proteomes" id="UP000318384">
    <property type="component" value="Chromosome"/>
</dbReference>
<dbReference type="RefSeq" id="WP_145175140.1">
    <property type="nucleotide sequence ID" value="NZ_CP037422.1"/>
</dbReference>
<sequence>MTYTPKDFRNDIIKEIEKGFDPIRIGQAAYDINLELGTKISTDFHNEILGVMVMEAGPEFEMTESELRDYLDRMVDKLKE</sequence>
<keyword evidence="2" id="KW-1185">Reference proteome</keyword>
<evidence type="ECO:0000313" key="1">
    <source>
        <dbReference type="EMBL" id="QDU09243.1"/>
    </source>
</evidence>
<protein>
    <submittedName>
        <fullName evidence="1">Uncharacterized protein</fullName>
    </submittedName>
</protein>
<gene>
    <name evidence="1" type="ORF">V202x_26160</name>
</gene>
<evidence type="ECO:0000313" key="2">
    <source>
        <dbReference type="Proteomes" id="UP000318384"/>
    </source>
</evidence>
<dbReference type="OrthoDB" id="7004523at2"/>
<organism evidence="1 2">
    <name type="scientific">Gimesia aquarii</name>
    <dbReference type="NCBI Taxonomy" id="2527964"/>
    <lineage>
        <taxon>Bacteria</taxon>
        <taxon>Pseudomonadati</taxon>
        <taxon>Planctomycetota</taxon>
        <taxon>Planctomycetia</taxon>
        <taxon>Planctomycetales</taxon>
        <taxon>Planctomycetaceae</taxon>
        <taxon>Gimesia</taxon>
    </lineage>
</organism>
<dbReference type="EMBL" id="CP037422">
    <property type="protein sequence ID" value="QDU09243.1"/>
    <property type="molecule type" value="Genomic_DNA"/>
</dbReference>
<proteinExistence type="predicted"/>
<reference evidence="1 2" key="1">
    <citation type="submission" date="2019-03" db="EMBL/GenBank/DDBJ databases">
        <title>Deep-cultivation of Planctomycetes and their phenomic and genomic characterization uncovers novel biology.</title>
        <authorList>
            <person name="Wiegand S."/>
            <person name="Jogler M."/>
            <person name="Boedeker C."/>
            <person name="Pinto D."/>
            <person name="Vollmers J."/>
            <person name="Rivas-Marin E."/>
            <person name="Kohn T."/>
            <person name="Peeters S.H."/>
            <person name="Heuer A."/>
            <person name="Rast P."/>
            <person name="Oberbeckmann S."/>
            <person name="Bunk B."/>
            <person name="Jeske O."/>
            <person name="Meyerdierks A."/>
            <person name="Storesund J.E."/>
            <person name="Kallscheuer N."/>
            <person name="Luecker S."/>
            <person name="Lage O.M."/>
            <person name="Pohl T."/>
            <person name="Merkel B.J."/>
            <person name="Hornburger P."/>
            <person name="Mueller R.-W."/>
            <person name="Bruemmer F."/>
            <person name="Labrenz M."/>
            <person name="Spormann A.M."/>
            <person name="Op den Camp H."/>
            <person name="Overmann J."/>
            <person name="Amann R."/>
            <person name="Jetten M.S.M."/>
            <person name="Mascher T."/>
            <person name="Medema M.H."/>
            <person name="Devos D.P."/>
            <person name="Kaster A.-K."/>
            <person name="Ovreas L."/>
            <person name="Rohde M."/>
            <person name="Galperin M.Y."/>
            <person name="Jogler C."/>
        </authorList>
    </citation>
    <scope>NUCLEOTIDE SEQUENCE [LARGE SCALE GENOMIC DNA]</scope>
    <source>
        <strain evidence="1 2">V202</strain>
    </source>
</reference>